<feature type="domain" description="Methyltransferase type 11" evidence="4">
    <location>
        <begin position="48"/>
        <end position="137"/>
    </location>
</feature>
<dbReference type="OrthoDB" id="10027013at2759"/>
<accession>A0A6A6G8H6</accession>
<reference evidence="6" key="1">
    <citation type="journal article" date="2020" name="Stud. Mycol.">
        <title>101 Dothideomycetes genomes: A test case for predicting lifestyles and emergence of pathogens.</title>
        <authorList>
            <person name="Haridas S."/>
            <person name="Albert R."/>
            <person name="Binder M."/>
            <person name="Bloem J."/>
            <person name="LaButti K."/>
            <person name="Salamov A."/>
            <person name="Andreopoulos B."/>
            <person name="Baker S."/>
            <person name="Barry K."/>
            <person name="Bills G."/>
            <person name="Bluhm B."/>
            <person name="Cannon C."/>
            <person name="Castanera R."/>
            <person name="Culley D."/>
            <person name="Daum C."/>
            <person name="Ezra D."/>
            <person name="Gonzalez J."/>
            <person name="Henrissat B."/>
            <person name="Kuo A."/>
            <person name="Liang C."/>
            <person name="Lipzen A."/>
            <person name="Lutzoni F."/>
            <person name="Magnuson J."/>
            <person name="Mondo S."/>
            <person name="Nolan M."/>
            <person name="Ohm R."/>
            <person name="Pangilinan J."/>
            <person name="Park H.-J."/>
            <person name="Ramirez L."/>
            <person name="Alfaro M."/>
            <person name="Sun H."/>
            <person name="Tritt A."/>
            <person name="Yoshinaga Y."/>
            <person name="Zwiers L.-H."/>
            <person name="Turgeon B."/>
            <person name="Goodwin S."/>
            <person name="Spatafora J."/>
            <person name="Crous P."/>
            <person name="Grigoriev I."/>
        </authorList>
    </citation>
    <scope>NUCLEOTIDE SEQUENCE [LARGE SCALE GENOMIC DNA]</scope>
    <source>
        <strain evidence="6">CECT 20119</strain>
    </source>
</reference>
<dbReference type="AlphaFoldDB" id="A0A6A6G8H6"/>
<evidence type="ECO:0000313" key="6">
    <source>
        <dbReference type="Proteomes" id="UP000799538"/>
    </source>
</evidence>
<dbReference type="PANTHER" id="PTHR44942">
    <property type="entry name" value="METHYLTRANSF_11 DOMAIN-CONTAINING PROTEIN"/>
    <property type="match status" value="1"/>
</dbReference>
<dbReference type="Gene3D" id="3.40.50.150">
    <property type="entry name" value="Vaccinia Virus protein VP39"/>
    <property type="match status" value="1"/>
</dbReference>
<dbReference type="EMBL" id="ML992509">
    <property type="protein sequence ID" value="KAF2222066.1"/>
    <property type="molecule type" value="Genomic_DNA"/>
</dbReference>
<organism evidence="5 6">
    <name type="scientific">Elsinoe ampelina</name>
    <dbReference type="NCBI Taxonomy" id="302913"/>
    <lineage>
        <taxon>Eukaryota</taxon>
        <taxon>Fungi</taxon>
        <taxon>Dikarya</taxon>
        <taxon>Ascomycota</taxon>
        <taxon>Pezizomycotina</taxon>
        <taxon>Dothideomycetes</taxon>
        <taxon>Dothideomycetidae</taxon>
        <taxon>Myriangiales</taxon>
        <taxon>Elsinoaceae</taxon>
        <taxon>Elsinoe</taxon>
    </lineage>
</organism>
<dbReference type="GO" id="GO:0032259">
    <property type="term" value="P:methylation"/>
    <property type="evidence" value="ECO:0007669"/>
    <property type="project" value="UniProtKB-KW"/>
</dbReference>
<dbReference type="GO" id="GO:0008757">
    <property type="term" value="F:S-adenosylmethionine-dependent methyltransferase activity"/>
    <property type="evidence" value="ECO:0007669"/>
    <property type="project" value="InterPro"/>
</dbReference>
<protein>
    <submittedName>
        <fullName evidence="5">S-adenosyl-L-methionine-dependent methyltransferase</fullName>
    </submittedName>
</protein>
<keyword evidence="6" id="KW-1185">Reference proteome</keyword>
<dbReference type="InterPro" id="IPR051052">
    <property type="entry name" value="Diverse_substrate_MTase"/>
</dbReference>
<dbReference type="InterPro" id="IPR029063">
    <property type="entry name" value="SAM-dependent_MTases_sf"/>
</dbReference>
<keyword evidence="3 5" id="KW-0808">Transferase</keyword>
<gene>
    <name evidence="5" type="ORF">BDZ85DRAFT_136642</name>
</gene>
<dbReference type="PANTHER" id="PTHR44942:SF4">
    <property type="entry name" value="METHYLTRANSFERASE TYPE 11 DOMAIN-CONTAINING PROTEIN"/>
    <property type="match status" value="1"/>
</dbReference>
<dbReference type="InterPro" id="IPR013216">
    <property type="entry name" value="Methyltransf_11"/>
</dbReference>
<name>A0A6A6G8H6_9PEZI</name>
<sequence length="283" mass="32032">MSIKSQAQTGFAKAADYDAHRPSFPAESVDILLENVRLLGNKGATVIDLAAGTGKFTEILAKREEGFKIIAIEPHDDMRAVLEKKNLPGVQVLKGLSTGMPVPDESVDAVIAAQAWHWFANHESLKEIHRVLQMHGAYGMIWNIEDYNAPKDHKAATQWEQVMQDFIWTLDDNSPRYRHMQWRSIFDEQLKSNPLSITTSAQPLFSLPIGGHEERWEVWLNKDRVWDRLNTLSQVSVLEGKEREDAVKLFRDAIDKPETEVNEKGEVAVHGGTYAHWTTKIPA</sequence>
<evidence type="ECO:0000313" key="5">
    <source>
        <dbReference type="EMBL" id="KAF2222066.1"/>
    </source>
</evidence>
<dbReference type="CDD" id="cd02440">
    <property type="entry name" value="AdoMet_MTases"/>
    <property type="match status" value="1"/>
</dbReference>
<keyword evidence="2 5" id="KW-0489">Methyltransferase</keyword>
<comment type="similarity">
    <text evidence="1">Belongs to the methyltransferase superfamily.</text>
</comment>
<evidence type="ECO:0000256" key="3">
    <source>
        <dbReference type="ARBA" id="ARBA00022679"/>
    </source>
</evidence>
<dbReference type="SUPFAM" id="SSF53335">
    <property type="entry name" value="S-adenosyl-L-methionine-dependent methyltransferases"/>
    <property type="match status" value="1"/>
</dbReference>
<dbReference type="Pfam" id="PF08241">
    <property type="entry name" value="Methyltransf_11"/>
    <property type="match status" value="1"/>
</dbReference>
<evidence type="ECO:0000259" key="4">
    <source>
        <dbReference type="Pfam" id="PF08241"/>
    </source>
</evidence>
<proteinExistence type="inferred from homology"/>
<evidence type="ECO:0000256" key="1">
    <source>
        <dbReference type="ARBA" id="ARBA00008361"/>
    </source>
</evidence>
<evidence type="ECO:0000256" key="2">
    <source>
        <dbReference type="ARBA" id="ARBA00022603"/>
    </source>
</evidence>
<dbReference type="Proteomes" id="UP000799538">
    <property type="component" value="Unassembled WGS sequence"/>
</dbReference>